<feature type="region of interest" description="Disordered" evidence="9">
    <location>
        <begin position="207"/>
        <end position="239"/>
    </location>
</feature>
<dbReference type="Pfam" id="PF03133">
    <property type="entry name" value="TTL"/>
    <property type="match status" value="1"/>
</dbReference>
<feature type="non-terminal residue" evidence="10">
    <location>
        <position position="591"/>
    </location>
</feature>
<evidence type="ECO:0000313" key="11">
    <source>
        <dbReference type="Proteomes" id="UP000535705"/>
    </source>
</evidence>
<keyword evidence="7" id="KW-0206">Cytoskeleton</keyword>
<evidence type="ECO:0000256" key="1">
    <source>
        <dbReference type="ARBA" id="ARBA00004611"/>
    </source>
</evidence>
<dbReference type="PANTHER" id="PTHR45870:SF3">
    <property type="entry name" value="PROTEIN MONOGLYCYLASE TTLL8"/>
    <property type="match status" value="1"/>
</dbReference>
<dbReference type="Proteomes" id="UP000535705">
    <property type="component" value="Unassembled WGS sequence"/>
</dbReference>
<comment type="subcellular location">
    <subcellularLocation>
        <location evidence="1">Cytoplasm</location>
        <location evidence="1">Cytoskeleton</location>
        <location evidence="1">Flagellum axoneme</location>
    </subcellularLocation>
</comment>
<protein>
    <submittedName>
        <fullName evidence="10">TTLL3 monoglycylase</fullName>
    </submittedName>
</protein>
<dbReference type="EMBL" id="VWYP01032740">
    <property type="protein sequence ID" value="NXR83635.1"/>
    <property type="molecule type" value="Genomic_DNA"/>
</dbReference>
<keyword evidence="6" id="KW-0966">Cell projection</keyword>
<keyword evidence="4" id="KW-0547">Nucleotide-binding</keyword>
<dbReference type="GO" id="GO:0005524">
    <property type="term" value="F:ATP binding"/>
    <property type="evidence" value="ECO:0007669"/>
    <property type="project" value="UniProtKB-KW"/>
</dbReference>
<evidence type="ECO:0000313" key="10">
    <source>
        <dbReference type="EMBL" id="NXR83635.1"/>
    </source>
</evidence>
<dbReference type="GO" id="GO:0005930">
    <property type="term" value="C:axoneme"/>
    <property type="evidence" value="ECO:0007669"/>
    <property type="project" value="TreeGrafter"/>
</dbReference>
<dbReference type="OrthoDB" id="202825at2759"/>
<dbReference type="GO" id="GO:0060271">
    <property type="term" value="P:cilium assembly"/>
    <property type="evidence" value="ECO:0007669"/>
    <property type="project" value="TreeGrafter"/>
</dbReference>
<proteinExistence type="predicted"/>
<sequence>RLKKAKLRVEKAIKEKKIFAVQGPYPIIRRLLRARGWVERKLPRKSRQLKQQPGDQKKQKVEKRAAGGSDKQREAEPNPHREDEDKKEDKEQCSEDSDDIHDLMSFLVQDQVPNFLWTIRLGNIDRELLPRIEVVNRFPRLNALCTKEGLCQSLQNLPWFEQVDLNTFFPRCYRLGFMGEQEAFIEDFRLTAARSLLKLALQKVGDRPVGTEQPPKSDRVSGWPRSHVSHPMPSTARPRSSLYPQLVEEALEVCEQHLSVLGHQDIDRNTPSPCRTCIAWDRFLQEYYRVAHERIRLVLSKKQQEQCQDVLRRLEEQLPQLGIEGNLNVWILKPSAKSRGRGIVCSKRLEEVLELAQSCAGSSARVCEWVVQKYVERPLTIFDTKFDIRQWFVVTDWKPLTVWFYQDCYLRFCSRPFSLCHLEPARHLCNVSIQKRYKTLQPDPRVPPDKIWSNTEFQEHLAQLGQADAWQRVIVPGMKAAILNALRCARDHVGSRKGSFELFGADFLIGKDFQPWLLEINSCPTMSPSSVVTRRLCANVQRDTLRLVLDRKDNPTCSIGAFELLYREAAVSSCLSVGLQLEVTGCSLKNP</sequence>
<keyword evidence="2" id="KW-0963">Cytoplasm</keyword>
<keyword evidence="3" id="KW-0436">Ligase</keyword>
<evidence type="ECO:0000256" key="7">
    <source>
        <dbReference type="ARBA" id="ARBA00023212"/>
    </source>
</evidence>
<dbReference type="InterPro" id="IPR004344">
    <property type="entry name" value="TTL/TTLL_fam"/>
</dbReference>
<keyword evidence="6" id="KW-0282">Flagellum</keyword>
<comment type="caution">
    <text evidence="10">The sequence shown here is derived from an EMBL/GenBank/DDBJ whole genome shotgun (WGS) entry which is preliminary data.</text>
</comment>
<keyword evidence="5" id="KW-0067">ATP-binding</keyword>
<feature type="compositionally biased region" description="Basic and acidic residues" evidence="9">
    <location>
        <begin position="55"/>
        <end position="93"/>
    </location>
</feature>
<dbReference type="FunFam" id="3.30.470.20:FF:000032">
    <property type="entry name" value="tubulin monoglycylase TTLL3 isoform X2"/>
    <property type="match status" value="1"/>
</dbReference>
<dbReference type="Gene3D" id="3.30.470.20">
    <property type="entry name" value="ATP-grasp fold, B domain"/>
    <property type="match status" value="1"/>
</dbReference>
<keyword evidence="11" id="KW-1185">Reference proteome</keyword>
<evidence type="ECO:0000256" key="5">
    <source>
        <dbReference type="ARBA" id="ARBA00022840"/>
    </source>
</evidence>
<evidence type="ECO:0000256" key="4">
    <source>
        <dbReference type="ARBA" id="ARBA00022741"/>
    </source>
</evidence>
<dbReference type="GO" id="GO:0070736">
    <property type="term" value="F:protein-glycine ligase activity, initiating"/>
    <property type="evidence" value="ECO:0007669"/>
    <property type="project" value="TreeGrafter"/>
</dbReference>
<name>A0A7L2PHJ5_PYCJO</name>
<evidence type="ECO:0000256" key="9">
    <source>
        <dbReference type="SAM" id="MobiDB-lite"/>
    </source>
</evidence>
<evidence type="ECO:0000256" key="3">
    <source>
        <dbReference type="ARBA" id="ARBA00022598"/>
    </source>
</evidence>
<dbReference type="InterPro" id="IPR051437">
    <property type="entry name" value="TTLL_monoglycylase"/>
</dbReference>
<dbReference type="GO" id="GO:0015630">
    <property type="term" value="C:microtubule cytoskeleton"/>
    <property type="evidence" value="ECO:0007669"/>
    <property type="project" value="TreeGrafter"/>
</dbReference>
<dbReference type="PANTHER" id="PTHR45870">
    <property type="entry name" value="TUBULIN MONOGLYCYLASE TTLL3"/>
    <property type="match status" value="1"/>
</dbReference>
<evidence type="ECO:0000256" key="8">
    <source>
        <dbReference type="ARBA" id="ARBA00048944"/>
    </source>
</evidence>
<keyword evidence="6" id="KW-0969">Cilium</keyword>
<accession>A0A7L2PHJ5</accession>
<comment type="catalytic activity">
    <reaction evidence="8">
        <text>L-glutamyl-[protein] + glycine + ATP = glycyl-L-glutamyl-[protein] + ADP + phosphate + H(+)</text>
        <dbReference type="Rhea" id="RHEA:67180"/>
        <dbReference type="Rhea" id="RHEA-COMP:10208"/>
        <dbReference type="Rhea" id="RHEA-COMP:17207"/>
        <dbReference type="ChEBI" id="CHEBI:15378"/>
        <dbReference type="ChEBI" id="CHEBI:29973"/>
        <dbReference type="ChEBI" id="CHEBI:30616"/>
        <dbReference type="ChEBI" id="CHEBI:43474"/>
        <dbReference type="ChEBI" id="CHEBI:57305"/>
        <dbReference type="ChEBI" id="CHEBI:167890"/>
        <dbReference type="ChEBI" id="CHEBI:456216"/>
    </reaction>
    <physiologicalReaction direction="left-to-right" evidence="8">
        <dbReference type="Rhea" id="RHEA:67181"/>
    </physiologicalReaction>
</comment>
<dbReference type="SUPFAM" id="SSF56059">
    <property type="entry name" value="Glutathione synthetase ATP-binding domain-like"/>
    <property type="match status" value="1"/>
</dbReference>
<feature type="non-terminal residue" evidence="10">
    <location>
        <position position="1"/>
    </location>
</feature>
<dbReference type="AlphaFoldDB" id="A0A7L2PHJ5"/>
<dbReference type="GO" id="GO:0003341">
    <property type="term" value="P:cilium movement"/>
    <property type="evidence" value="ECO:0007669"/>
    <property type="project" value="TreeGrafter"/>
</dbReference>
<evidence type="ECO:0000256" key="6">
    <source>
        <dbReference type="ARBA" id="ARBA00022846"/>
    </source>
</evidence>
<evidence type="ECO:0000256" key="2">
    <source>
        <dbReference type="ARBA" id="ARBA00022490"/>
    </source>
</evidence>
<gene>
    <name evidence="10" type="primary">Ttll3_1</name>
    <name evidence="10" type="ORF">PYCJOC_R09524</name>
</gene>
<dbReference type="PROSITE" id="PS51221">
    <property type="entry name" value="TTL"/>
    <property type="match status" value="1"/>
</dbReference>
<feature type="region of interest" description="Disordered" evidence="9">
    <location>
        <begin position="42"/>
        <end position="94"/>
    </location>
</feature>
<organism evidence="10 11">
    <name type="scientific">Pycnonotus jocosus</name>
    <name type="common">Red-whiskered bulbul</name>
    <name type="synonym">Lanius jocosus</name>
    <dbReference type="NCBI Taxonomy" id="182897"/>
    <lineage>
        <taxon>Eukaryota</taxon>
        <taxon>Metazoa</taxon>
        <taxon>Chordata</taxon>
        <taxon>Craniata</taxon>
        <taxon>Vertebrata</taxon>
        <taxon>Euteleostomi</taxon>
        <taxon>Archelosauria</taxon>
        <taxon>Archosauria</taxon>
        <taxon>Dinosauria</taxon>
        <taxon>Saurischia</taxon>
        <taxon>Theropoda</taxon>
        <taxon>Coelurosauria</taxon>
        <taxon>Aves</taxon>
        <taxon>Neognathae</taxon>
        <taxon>Neoaves</taxon>
        <taxon>Telluraves</taxon>
        <taxon>Australaves</taxon>
        <taxon>Passeriformes</taxon>
        <taxon>Sylvioidea</taxon>
        <taxon>Pycnonotidae</taxon>
        <taxon>Pycnonotus</taxon>
    </lineage>
</organism>
<reference evidence="10 11" key="1">
    <citation type="submission" date="2019-09" db="EMBL/GenBank/DDBJ databases">
        <title>Bird 10,000 Genomes (B10K) Project - Family phase.</title>
        <authorList>
            <person name="Zhang G."/>
        </authorList>
    </citation>
    <scope>NUCLEOTIDE SEQUENCE [LARGE SCALE GENOMIC DNA]</scope>
    <source>
        <strain evidence="10">B10K-DU-002-42</strain>
        <tissue evidence="10">Muscle</tissue>
    </source>
</reference>